<keyword evidence="1" id="KW-0812">Transmembrane</keyword>
<dbReference type="Proteomes" id="UP000886069">
    <property type="component" value="Unassembled WGS sequence"/>
</dbReference>
<organism evidence="2">
    <name type="scientific">Eiseniibacteriota bacterium</name>
    <dbReference type="NCBI Taxonomy" id="2212470"/>
    <lineage>
        <taxon>Bacteria</taxon>
        <taxon>Candidatus Eiseniibacteriota</taxon>
    </lineage>
</organism>
<sequence>MREHLAACAECREVFEIKKRLVTGPVEVPDDVERALVESALSGAAAARETGRPGRSRTQRYLVPAMAAAMIIFVFFTGFLLGELRNLDREAGRLRGEIKAMETVLSIRGREADGPAGAGSLFGLLSGGRTSRGAMTIGEAARFLRAIPEDTPLLSESDAERMIAETPGLRRLTGRMEERPWEGGLTSGELLMLIMSLDIDPKTRIPAKWDIEREVI</sequence>
<reference evidence="2" key="1">
    <citation type="journal article" date="2020" name="mSystems">
        <title>Genome- and Community-Level Interaction Insights into Carbon Utilization and Element Cycling Functions of Hydrothermarchaeota in Hydrothermal Sediment.</title>
        <authorList>
            <person name="Zhou Z."/>
            <person name="Liu Y."/>
            <person name="Xu W."/>
            <person name="Pan J."/>
            <person name="Luo Z.H."/>
            <person name="Li M."/>
        </authorList>
    </citation>
    <scope>NUCLEOTIDE SEQUENCE [LARGE SCALE GENOMIC DNA]</scope>
    <source>
        <strain evidence="2">SpSt-1233</strain>
    </source>
</reference>
<evidence type="ECO:0000313" key="2">
    <source>
        <dbReference type="EMBL" id="HER43552.1"/>
    </source>
</evidence>
<feature type="transmembrane region" description="Helical" evidence="1">
    <location>
        <begin position="61"/>
        <end position="81"/>
    </location>
</feature>
<evidence type="ECO:0008006" key="3">
    <source>
        <dbReference type="Google" id="ProtNLM"/>
    </source>
</evidence>
<proteinExistence type="predicted"/>
<accession>A0A7V2AUR1</accession>
<keyword evidence="1" id="KW-1133">Transmembrane helix</keyword>
<name>A0A7V2AUR1_UNCEI</name>
<comment type="caution">
    <text evidence="2">The sequence shown here is derived from an EMBL/GenBank/DDBJ whole genome shotgun (WGS) entry which is preliminary data.</text>
</comment>
<gene>
    <name evidence="2" type="ORF">ENO08_03745</name>
</gene>
<dbReference type="EMBL" id="DSEC01000262">
    <property type="protein sequence ID" value="HER43552.1"/>
    <property type="molecule type" value="Genomic_DNA"/>
</dbReference>
<protein>
    <recommendedName>
        <fullName evidence="3">Zf-HC2 domain-containing protein</fullName>
    </recommendedName>
</protein>
<keyword evidence="1" id="KW-0472">Membrane</keyword>
<evidence type="ECO:0000256" key="1">
    <source>
        <dbReference type="SAM" id="Phobius"/>
    </source>
</evidence>
<dbReference type="AlphaFoldDB" id="A0A7V2AUR1"/>